<dbReference type="GO" id="GO:0016020">
    <property type="term" value="C:membrane"/>
    <property type="evidence" value="ECO:0007669"/>
    <property type="project" value="UniProtKB-SubCell"/>
</dbReference>
<reference evidence="9" key="1">
    <citation type="submission" date="2021-09" db="EMBL/GenBank/DDBJ databases">
        <authorList>
            <consortium name="AG Swart"/>
            <person name="Singh M."/>
            <person name="Singh A."/>
            <person name="Seah K."/>
            <person name="Emmerich C."/>
        </authorList>
    </citation>
    <scope>NUCLEOTIDE SEQUENCE</scope>
    <source>
        <strain evidence="9">ATCC30299</strain>
    </source>
</reference>
<keyword evidence="5" id="KW-0472">Membrane</keyword>
<dbReference type="PROSITE" id="PS01032">
    <property type="entry name" value="PPM_1"/>
    <property type="match status" value="1"/>
</dbReference>
<dbReference type="EMBL" id="CAJZBQ010000013">
    <property type="protein sequence ID" value="CAG9315135.1"/>
    <property type="molecule type" value="Genomic_DNA"/>
</dbReference>
<evidence type="ECO:0000256" key="1">
    <source>
        <dbReference type="ARBA" id="ARBA00004170"/>
    </source>
</evidence>
<dbReference type="CDD" id="cd00143">
    <property type="entry name" value="PP2Cc"/>
    <property type="match status" value="1"/>
</dbReference>
<dbReference type="InterPro" id="IPR001932">
    <property type="entry name" value="PPM-type_phosphatase-like_dom"/>
</dbReference>
<evidence type="ECO:0000313" key="9">
    <source>
        <dbReference type="EMBL" id="CAG9315135.1"/>
    </source>
</evidence>
<keyword evidence="2" id="KW-0479">Metal-binding</keyword>
<dbReference type="SUPFAM" id="SSF81606">
    <property type="entry name" value="PP2C-like"/>
    <property type="match status" value="1"/>
</dbReference>
<dbReference type="FunFam" id="3.60.40.10:FF:000051">
    <property type="entry name" value="Protein phosphatase 2C-like protein"/>
    <property type="match status" value="1"/>
</dbReference>
<evidence type="ECO:0000256" key="7">
    <source>
        <dbReference type="SAM" id="MobiDB-lite"/>
    </source>
</evidence>
<gene>
    <name evidence="9" type="ORF">BSTOLATCC_MIC12909</name>
</gene>
<evidence type="ECO:0000256" key="3">
    <source>
        <dbReference type="ARBA" id="ARBA00022801"/>
    </source>
</evidence>
<organism evidence="9 10">
    <name type="scientific">Blepharisma stoltei</name>
    <dbReference type="NCBI Taxonomy" id="1481888"/>
    <lineage>
        <taxon>Eukaryota</taxon>
        <taxon>Sar</taxon>
        <taxon>Alveolata</taxon>
        <taxon>Ciliophora</taxon>
        <taxon>Postciliodesmatophora</taxon>
        <taxon>Heterotrichea</taxon>
        <taxon>Heterotrichida</taxon>
        <taxon>Blepharismidae</taxon>
        <taxon>Blepharisma</taxon>
    </lineage>
</organism>
<evidence type="ECO:0000259" key="8">
    <source>
        <dbReference type="PROSITE" id="PS51746"/>
    </source>
</evidence>
<dbReference type="InterPro" id="IPR036457">
    <property type="entry name" value="PPM-type-like_dom_sf"/>
</dbReference>
<evidence type="ECO:0000256" key="6">
    <source>
        <dbReference type="RuleBase" id="RU003465"/>
    </source>
</evidence>
<feature type="compositionally biased region" description="Polar residues" evidence="7">
    <location>
        <begin position="40"/>
        <end position="51"/>
    </location>
</feature>
<keyword evidence="3 6" id="KW-0378">Hydrolase</keyword>
<keyword evidence="4 6" id="KW-0904">Protein phosphatase</keyword>
<dbReference type="Pfam" id="PF00481">
    <property type="entry name" value="PP2C"/>
    <property type="match status" value="1"/>
</dbReference>
<protein>
    <recommendedName>
        <fullName evidence="8">PPM-type phosphatase domain-containing protein</fullName>
    </recommendedName>
</protein>
<dbReference type="GO" id="GO:0004722">
    <property type="term" value="F:protein serine/threonine phosphatase activity"/>
    <property type="evidence" value="ECO:0007669"/>
    <property type="project" value="InterPro"/>
</dbReference>
<proteinExistence type="inferred from homology"/>
<comment type="subcellular location">
    <subcellularLocation>
        <location evidence="1">Membrane</location>
        <topology evidence="1">Peripheral membrane protein</topology>
    </subcellularLocation>
</comment>
<dbReference type="InterPro" id="IPR015655">
    <property type="entry name" value="PP2C"/>
</dbReference>
<dbReference type="InterPro" id="IPR000222">
    <property type="entry name" value="PP2C_BS"/>
</dbReference>
<dbReference type="PROSITE" id="PS51746">
    <property type="entry name" value="PPM_2"/>
    <property type="match status" value="1"/>
</dbReference>
<dbReference type="PANTHER" id="PTHR47992">
    <property type="entry name" value="PROTEIN PHOSPHATASE"/>
    <property type="match status" value="1"/>
</dbReference>
<accession>A0AAU9IV39</accession>
<comment type="caution">
    <text evidence="9">The sequence shown here is derived from an EMBL/GenBank/DDBJ whole genome shotgun (WGS) entry which is preliminary data.</text>
</comment>
<comment type="similarity">
    <text evidence="6">Belongs to the PP2C family.</text>
</comment>
<evidence type="ECO:0000256" key="4">
    <source>
        <dbReference type="ARBA" id="ARBA00022912"/>
    </source>
</evidence>
<dbReference type="AlphaFoldDB" id="A0AAU9IV39"/>
<dbReference type="SMART" id="SM00332">
    <property type="entry name" value="PP2Cc"/>
    <property type="match status" value="1"/>
</dbReference>
<sequence>MKRNLKITKETASLLEQRKKSVSISPKRAVSKRSPRRSPVTPSIPNSSRLSPTPFRPQPQSLIEDLKPIPSKKIPLFHRRNISAMSIPNDLPSLHKRIVSLDLKPHSISYAWGTKKGLTWRNPLKENQDSIIIHPNLFTDQQTHFFGICDGHGSAGKQISQFVAEQLVNALKIDEDLLGSSKRALIQAFMKANSDLFRSSYEITFSGTTACVVLMTQNKIFCANAGDSRAILGRNTNGRWDSIPISRDHKPKELDEASRVMKSGGRICEQEIGGKKYGPLRVWMKNQNLPGLAMTRSLGDTIAHQVGVSSEPEIIERNIMHQDRIIVIGSDGLYEHMKNEEIIEIASNYYDSYQVTTACKEIVDEARKLWENRDGGIDDISCIVIYLK</sequence>
<name>A0AAU9IV39_9CILI</name>
<evidence type="ECO:0000313" key="10">
    <source>
        <dbReference type="Proteomes" id="UP001162131"/>
    </source>
</evidence>
<dbReference type="GO" id="GO:0046872">
    <property type="term" value="F:metal ion binding"/>
    <property type="evidence" value="ECO:0007669"/>
    <property type="project" value="UniProtKB-KW"/>
</dbReference>
<evidence type="ECO:0000256" key="2">
    <source>
        <dbReference type="ARBA" id="ARBA00022723"/>
    </source>
</evidence>
<dbReference type="Proteomes" id="UP001162131">
    <property type="component" value="Unassembled WGS sequence"/>
</dbReference>
<evidence type="ECO:0000256" key="5">
    <source>
        <dbReference type="ARBA" id="ARBA00023136"/>
    </source>
</evidence>
<feature type="region of interest" description="Disordered" evidence="7">
    <location>
        <begin position="17"/>
        <end position="61"/>
    </location>
</feature>
<feature type="domain" description="PPM-type phosphatase" evidence="8">
    <location>
        <begin position="109"/>
        <end position="387"/>
    </location>
</feature>
<dbReference type="Gene3D" id="3.60.40.10">
    <property type="entry name" value="PPM-type phosphatase domain"/>
    <property type="match status" value="1"/>
</dbReference>
<keyword evidence="10" id="KW-1185">Reference proteome</keyword>